<feature type="domain" description="Rhodanese" evidence="2">
    <location>
        <begin position="37"/>
        <end position="137"/>
    </location>
</feature>
<feature type="chain" id="PRO_5046358116" evidence="1">
    <location>
        <begin position="24"/>
        <end position="140"/>
    </location>
</feature>
<dbReference type="PANTHER" id="PTHR44086">
    <property type="entry name" value="THIOSULFATE SULFURTRANSFERASE RDL2, MITOCHONDRIAL-RELATED"/>
    <property type="match status" value="1"/>
</dbReference>
<sequence length="140" mass="15086">MKTLYRQLALAVALGVSAMTAQAEVVEIDAAELARLTAKGIPLIDIRTESEWKSSGVIAGSRLLTFFDEHGRADPAQWLAAARPIAGPEQPLILICRSGKRTRVAAQFLSEQAGYKKVYHVSGGIGGWVGAGRPLTPYRR</sequence>
<evidence type="ECO:0000259" key="2">
    <source>
        <dbReference type="PROSITE" id="PS50206"/>
    </source>
</evidence>
<dbReference type="PANTHER" id="PTHR44086:SF10">
    <property type="entry name" value="THIOSULFATE SULFURTRANSFERASE_RHODANESE-LIKE DOMAIN-CONTAINING PROTEIN 3"/>
    <property type="match status" value="1"/>
</dbReference>
<accession>A0ABV4UFP7</accession>
<dbReference type="Gene3D" id="3.40.250.10">
    <property type="entry name" value="Rhodanese-like domain"/>
    <property type="match status" value="1"/>
</dbReference>
<evidence type="ECO:0000313" key="4">
    <source>
        <dbReference type="Proteomes" id="UP001574673"/>
    </source>
</evidence>
<reference evidence="4" key="1">
    <citation type="submission" date="2024-06" db="EMBL/GenBank/DDBJ databases">
        <title>Radixoralia hellwigii gen. nov., sp nov., isolated from a root canal in the human oral cavity.</title>
        <authorList>
            <person name="Bartsch S."/>
            <person name="Wittmer A."/>
            <person name="Schulz A.-K."/>
            <person name="Neumann-Schaal M."/>
            <person name="Wolf J."/>
            <person name="Gronow S."/>
            <person name="Tennert C."/>
            <person name="Haecker G."/>
            <person name="Cieplik F."/>
            <person name="Al-Ahmad A."/>
        </authorList>
    </citation>
    <scope>NUCLEOTIDE SEQUENCE [LARGE SCALE GENOMIC DNA]</scope>
    <source>
        <strain evidence="4">Wk13</strain>
    </source>
</reference>
<gene>
    <name evidence="3" type="ORF">ABCS64_08820</name>
</gene>
<feature type="signal peptide" evidence="1">
    <location>
        <begin position="1"/>
        <end position="23"/>
    </location>
</feature>
<dbReference type="Pfam" id="PF00581">
    <property type="entry name" value="Rhodanese"/>
    <property type="match status" value="1"/>
</dbReference>
<dbReference type="InterPro" id="IPR001763">
    <property type="entry name" value="Rhodanese-like_dom"/>
</dbReference>
<proteinExistence type="predicted"/>
<dbReference type="EMBL" id="JBEUWX010000002">
    <property type="protein sequence ID" value="MFA9950412.1"/>
    <property type="molecule type" value="Genomic_DNA"/>
</dbReference>
<dbReference type="InterPro" id="IPR036873">
    <property type="entry name" value="Rhodanese-like_dom_sf"/>
</dbReference>
<evidence type="ECO:0000256" key="1">
    <source>
        <dbReference type="SAM" id="SignalP"/>
    </source>
</evidence>
<dbReference type="SMART" id="SM00450">
    <property type="entry name" value="RHOD"/>
    <property type="match status" value="1"/>
</dbReference>
<dbReference type="SUPFAM" id="SSF52821">
    <property type="entry name" value="Rhodanese/Cell cycle control phosphatase"/>
    <property type="match status" value="1"/>
</dbReference>
<dbReference type="Proteomes" id="UP001574673">
    <property type="component" value="Unassembled WGS sequence"/>
</dbReference>
<evidence type="ECO:0000313" key="3">
    <source>
        <dbReference type="EMBL" id="MFA9950412.1"/>
    </source>
</evidence>
<dbReference type="RefSeq" id="WP_418891470.1">
    <property type="nucleotide sequence ID" value="NZ_JBEUWX010000002.1"/>
</dbReference>
<keyword evidence="4" id="KW-1185">Reference proteome</keyword>
<protein>
    <submittedName>
        <fullName evidence="3">Rhodanese-like domain-containing protein</fullName>
    </submittedName>
</protein>
<name>A0ABV4UFP7_9RHOO</name>
<comment type="caution">
    <text evidence="3">The sequence shown here is derived from an EMBL/GenBank/DDBJ whole genome shotgun (WGS) entry which is preliminary data.</text>
</comment>
<organism evidence="3 4">
    <name type="scientific">Dentiradicibacter hellwigii</name>
    <dbReference type="NCBI Taxonomy" id="3149053"/>
    <lineage>
        <taxon>Bacteria</taxon>
        <taxon>Pseudomonadati</taxon>
        <taxon>Pseudomonadota</taxon>
        <taxon>Betaproteobacteria</taxon>
        <taxon>Rhodocyclales</taxon>
        <taxon>Rhodocyclaceae</taxon>
        <taxon>Dentiradicibacter</taxon>
    </lineage>
</organism>
<keyword evidence="1" id="KW-0732">Signal</keyword>
<dbReference type="PROSITE" id="PS50206">
    <property type="entry name" value="RHODANESE_3"/>
    <property type="match status" value="1"/>
</dbReference>